<dbReference type="PANTHER" id="PTHR34319">
    <property type="entry name" value="MAJOR EXPORTED PROTEIN"/>
    <property type="match status" value="1"/>
</dbReference>
<dbReference type="Pfam" id="PF26362">
    <property type="entry name" value="DUF8093"/>
    <property type="match status" value="1"/>
</dbReference>
<dbReference type="PANTHER" id="PTHR34319:SF7">
    <property type="entry name" value="HNH ENDONUCLEASE DOMAIN-CONTAINING PROTEIN"/>
    <property type="match status" value="1"/>
</dbReference>
<feature type="domain" description="DUF8093" evidence="2">
    <location>
        <begin position="8"/>
        <end position="147"/>
    </location>
</feature>
<dbReference type="PATRIC" id="fig|502800.11.peg.1238"/>
<feature type="transmembrane region" description="Helical" evidence="1">
    <location>
        <begin position="392"/>
        <end position="413"/>
    </location>
</feature>
<dbReference type="InterPro" id="IPR052947">
    <property type="entry name" value="T6SS_Hcp1_domain"/>
</dbReference>
<evidence type="ECO:0000313" key="3">
    <source>
        <dbReference type="EMBL" id="ACA66926.1"/>
    </source>
</evidence>
<proteinExistence type="predicted"/>
<dbReference type="KEGG" id="ypy:YPK_0623"/>
<sequence>MSFNLPGMYLYYLSRDNLAPEEYERIISPHAAWARICREYEFDDNHNTRRYLINMREREQRFSPDQARPGGIREKEKLEKLVFSGDVVMLSDMYGPARLFYINGEGQLMSADPHAFRFEGAAKIIKAFDDSVKCRNYQLTGGKPRPTKIQRLSRGYESPAEQYAQAAKKRPTPSSYLTGDKPDLGFVPDYPVLRNTHNLPDEALRAMLAKNNQDVMLLTLGECFEIVTSWGSWKRGWVSFSESKIGQIAIDYGVNYGVNGKDVVTTSMIISQLGSFGIRATTYINHKGTELIKISGHPGIRKILNAPVFAAKNPKVVDLGIGKYGLTKSIVKGARLTFYVAAAYRTIDFILNDATSLAEYLGPLATDVVKIGVASAISWGVGTIALGVVSTVAVPLVVVVIVGLVSAIGLNYLDDKFGVTDKVVKCIEGAQQEFVEKAREMEKGLLDLGAMYADRMLDKGKEVIEYEVRNYIKEVLSNFNTRWF</sequence>
<dbReference type="EMBL" id="CP000950">
    <property type="protein sequence ID" value="ACA66926.1"/>
    <property type="molecule type" value="Genomic_DNA"/>
</dbReference>
<keyword evidence="1" id="KW-1133">Transmembrane helix</keyword>
<name>A0A0H3AXT0_YERPY</name>
<dbReference type="RefSeq" id="WP_012303529.1">
    <property type="nucleotide sequence ID" value="NZ_CP009792.1"/>
</dbReference>
<accession>A0A0H3AXT0</accession>
<reference evidence="3" key="1">
    <citation type="submission" date="2008-02" db="EMBL/GenBank/DDBJ databases">
        <title>Complete sequence of Yersinia pseudotuberculosis YPIII.</title>
        <authorList>
            <consortium name="US DOE Joint Genome Institute"/>
            <person name="Challacombe J.F."/>
            <person name="Bruce D."/>
            <person name="Detter J.C."/>
            <person name="Green L."/>
            <person name="Land M."/>
            <person name="Munk C."/>
            <person name="Lindler L.E."/>
            <person name="Nikolich M.P."/>
            <person name="Brettin T."/>
        </authorList>
    </citation>
    <scope>NUCLEOTIDE SEQUENCE</scope>
    <source>
        <strain evidence="3">YPIII</strain>
    </source>
</reference>
<protein>
    <recommendedName>
        <fullName evidence="2">DUF8093 domain-containing protein</fullName>
    </recommendedName>
</protein>
<organism evidence="3">
    <name type="scientific">Yersinia pseudotuberculosis serotype O:3 (strain YPIII)</name>
    <dbReference type="NCBI Taxonomy" id="502800"/>
    <lineage>
        <taxon>Bacteria</taxon>
        <taxon>Pseudomonadati</taxon>
        <taxon>Pseudomonadota</taxon>
        <taxon>Gammaproteobacteria</taxon>
        <taxon>Enterobacterales</taxon>
        <taxon>Yersiniaceae</taxon>
        <taxon>Yersinia</taxon>
    </lineage>
</organism>
<evidence type="ECO:0000259" key="2">
    <source>
        <dbReference type="Pfam" id="PF26362"/>
    </source>
</evidence>
<gene>
    <name evidence="3" type="ordered locus">YPK_0623</name>
</gene>
<dbReference type="AlphaFoldDB" id="A0A0H3AXT0"/>
<evidence type="ECO:0000256" key="1">
    <source>
        <dbReference type="SAM" id="Phobius"/>
    </source>
</evidence>
<keyword evidence="1" id="KW-0472">Membrane</keyword>
<dbReference type="InterPro" id="IPR058406">
    <property type="entry name" value="DUF8093"/>
</dbReference>
<keyword evidence="1" id="KW-0812">Transmembrane</keyword>